<evidence type="ECO:0000313" key="6">
    <source>
        <dbReference type="Proteomes" id="UP001165492"/>
    </source>
</evidence>
<evidence type="ECO:0000256" key="2">
    <source>
        <dbReference type="ARBA" id="ARBA00023125"/>
    </source>
</evidence>
<gene>
    <name evidence="5" type="ORF">LMF89_13115</name>
</gene>
<sequence length="107" mass="12268">MELNLQKYTELAEMLKALAHPTRLCIVKGLIEKGECNVTHMQACLDMPQSTVSQHLQKLKSANIIIGIRSGLEVNYRICDQRVAKLVNILFEENINNELEKNDYQRV</sequence>
<feature type="domain" description="HTH arsR-type" evidence="4">
    <location>
        <begin position="3"/>
        <end position="98"/>
    </location>
</feature>
<dbReference type="InterPro" id="IPR036390">
    <property type="entry name" value="WH_DNA-bd_sf"/>
</dbReference>
<protein>
    <submittedName>
        <fullName evidence="5">Metalloregulator ArsR/SmtB family transcription factor</fullName>
    </submittedName>
</protein>
<dbReference type="PRINTS" id="PR00778">
    <property type="entry name" value="HTHARSR"/>
</dbReference>
<dbReference type="EMBL" id="JAJHJB010000017">
    <property type="protein sequence ID" value="MCC5466293.1"/>
    <property type="molecule type" value="Genomic_DNA"/>
</dbReference>
<dbReference type="InterPro" id="IPR011991">
    <property type="entry name" value="ArsR-like_HTH"/>
</dbReference>
<dbReference type="InterPro" id="IPR051081">
    <property type="entry name" value="HTH_MetalResp_TranReg"/>
</dbReference>
<dbReference type="SMART" id="SM00418">
    <property type="entry name" value="HTH_ARSR"/>
    <property type="match status" value="1"/>
</dbReference>
<keyword evidence="1" id="KW-0805">Transcription regulation</keyword>
<dbReference type="PANTHER" id="PTHR33154:SF18">
    <property type="entry name" value="ARSENICAL RESISTANCE OPERON REPRESSOR"/>
    <property type="match status" value="1"/>
</dbReference>
<dbReference type="Pfam" id="PF12840">
    <property type="entry name" value="HTH_20"/>
    <property type="match status" value="1"/>
</dbReference>
<evidence type="ECO:0000259" key="4">
    <source>
        <dbReference type="PROSITE" id="PS50987"/>
    </source>
</evidence>
<dbReference type="CDD" id="cd00090">
    <property type="entry name" value="HTH_ARSR"/>
    <property type="match status" value="1"/>
</dbReference>
<keyword evidence="6" id="KW-1185">Reference proteome</keyword>
<comment type="caution">
    <text evidence="5">The sequence shown here is derived from an EMBL/GenBank/DDBJ whole genome shotgun (WGS) entry which is preliminary data.</text>
</comment>
<dbReference type="SUPFAM" id="SSF46785">
    <property type="entry name" value="Winged helix' DNA-binding domain"/>
    <property type="match status" value="1"/>
</dbReference>
<dbReference type="InterPro" id="IPR001845">
    <property type="entry name" value="HTH_ArsR_DNA-bd_dom"/>
</dbReference>
<dbReference type="Proteomes" id="UP001165492">
    <property type="component" value="Unassembled WGS sequence"/>
</dbReference>
<evidence type="ECO:0000256" key="1">
    <source>
        <dbReference type="ARBA" id="ARBA00023015"/>
    </source>
</evidence>
<dbReference type="PROSITE" id="PS50987">
    <property type="entry name" value="HTH_ARSR_2"/>
    <property type="match status" value="1"/>
</dbReference>
<dbReference type="Gene3D" id="1.10.10.10">
    <property type="entry name" value="Winged helix-like DNA-binding domain superfamily/Winged helix DNA-binding domain"/>
    <property type="match status" value="1"/>
</dbReference>
<dbReference type="RefSeq" id="WP_229535464.1">
    <property type="nucleotide sequence ID" value="NZ_JAJHJB010000017.1"/>
</dbReference>
<keyword evidence="3" id="KW-0804">Transcription</keyword>
<organism evidence="5 6">
    <name type="scientific">Pelosinus baikalensis</name>
    <dbReference type="NCBI Taxonomy" id="2892015"/>
    <lineage>
        <taxon>Bacteria</taxon>
        <taxon>Bacillati</taxon>
        <taxon>Bacillota</taxon>
        <taxon>Negativicutes</taxon>
        <taxon>Selenomonadales</taxon>
        <taxon>Sporomusaceae</taxon>
        <taxon>Pelosinus</taxon>
    </lineage>
</organism>
<evidence type="ECO:0000256" key="3">
    <source>
        <dbReference type="ARBA" id="ARBA00023163"/>
    </source>
</evidence>
<name>A0ABS8HSY9_9FIRM</name>
<keyword evidence="2" id="KW-0238">DNA-binding</keyword>
<accession>A0ABS8HSY9</accession>
<reference evidence="5" key="1">
    <citation type="submission" date="2021-11" db="EMBL/GenBank/DDBJ databases">
        <title>Description of a new species Pelosinus isolated from the bottom sediments of Lake Baikal.</title>
        <authorList>
            <person name="Zakharyuk A."/>
        </authorList>
    </citation>
    <scope>NUCLEOTIDE SEQUENCE</scope>
    <source>
        <strain evidence="5">Bkl1</strain>
    </source>
</reference>
<proteinExistence type="predicted"/>
<dbReference type="NCBIfam" id="NF033788">
    <property type="entry name" value="HTH_metalloreg"/>
    <property type="match status" value="1"/>
</dbReference>
<evidence type="ECO:0000313" key="5">
    <source>
        <dbReference type="EMBL" id="MCC5466293.1"/>
    </source>
</evidence>
<dbReference type="PANTHER" id="PTHR33154">
    <property type="entry name" value="TRANSCRIPTIONAL REGULATOR, ARSR FAMILY"/>
    <property type="match status" value="1"/>
</dbReference>
<dbReference type="InterPro" id="IPR036388">
    <property type="entry name" value="WH-like_DNA-bd_sf"/>
</dbReference>